<reference evidence="2" key="1">
    <citation type="journal article" date="2020" name="Stud. Mycol.">
        <title>101 Dothideomycetes genomes: a test case for predicting lifestyles and emergence of pathogens.</title>
        <authorList>
            <person name="Haridas S."/>
            <person name="Albert R."/>
            <person name="Binder M."/>
            <person name="Bloem J."/>
            <person name="Labutti K."/>
            <person name="Salamov A."/>
            <person name="Andreopoulos B."/>
            <person name="Baker S."/>
            <person name="Barry K."/>
            <person name="Bills G."/>
            <person name="Bluhm B."/>
            <person name="Cannon C."/>
            <person name="Castanera R."/>
            <person name="Culley D."/>
            <person name="Daum C."/>
            <person name="Ezra D."/>
            <person name="Gonzalez J."/>
            <person name="Henrissat B."/>
            <person name="Kuo A."/>
            <person name="Liang C."/>
            <person name="Lipzen A."/>
            <person name="Lutzoni F."/>
            <person name="Magnuson J."/>
            <person name="Mondo S."/>
            <person name="Nolan M."/>
            <person name="Ohm R."/>
            <person name="Pangilinan J."/>
            <person name="Park H.-J."/>
            <person name="Ramirez L."/>
            <person name="Alfaro M."/>
            <person name="Sun H."/>
            <person name="Tritt A."/>
            <person name="Yoshinaga Y."/>
            <person name="Zwiers L.-H."/>
            <person name="Turgeon B."/>
            <person name="Goodwin S."/>
            <person name="Spatafora J."/>
            <person name="Crous P."/>
            <person name="Grigoriev I."/>
        </authorList>
    </citation>
    <scope>NUCLEOTIDE SEQUENCE</scope>
    <source>
        <strain evidence="2">CBS 207.26</strain>
    </source>
</reference>
<feature type="region of interest" description="Disordered" evidence="1">
    <location>
        <begin position="59"/>
        <end position="89"/>
    </location>
</feature>
<dbReference type="AlphaFoldDB" id="A0A6A6DGQ1"/>
<evidence type="ECO:0000313" key="3">
    <source>
        <dbReference type="Proteomes" id="UP000800200"/>
    </source>
</evidence>
<gene>
    <name evidence="2" type="ORF">K469DRAFT_721978</name>
</gene>
<organism evidence="2 3">
    <name type="scientific">Zopfia rhizophila CBS 207.26</name>
    <dbReference type="NCBI Taxonomy" id="1314779"/>
    <lineage>
        <taxon>Eukaryota</taxon>
        <taxon>Fungi</taxon>
        <taxon>Dikarya</taxon>
        <taxon>Ascomycota</taxon>
        <taxon>Pezizomycotina</taxon>
        <taxon>Dothideomycetes</taxon>
        <taxon>Dothideomycetes incertae sedis</taxon>
        <taxon>Zopfiaceae</taxon>
        <taxon>Zopfia</taxon>
    </lineage>
</organism>
<protein>
    <submittedName>
        <fullName evidence="2">Uncharacterized protein</fullName>
    </submittedName>
</protein>
<proteinExistence type="predicted"/>
<accession>A0A6A6DGQ1</accession>
<sequence length="89" mass="10099">MAVENYLTYVTVNLSNYAQGLQQPTIHRVWSLTWMTFACFTNWSPDHAKIVDLWNAQSQQGFPGPSDNHSPDSDAEWAQWGYSSGSDED</sequence>
<dbReference type="EMBL" id="ML994701">
    <property type="protein sequence ID" value="KAF2176766.1"/>
    <property type="molecule type" value="Genomic_DNA"/>
</dbReference>
<keyword evidence="3" id="KW-1185">Reference proteome</keyword>
<evidence type="ECO:0000256" key="1">
    <source>
        <dbReference type="SAM" id="MobiDB-lite"/>
    </source>
</evidence>
<dbReference type="Proteomes" id="UP000800200">
    <property type="component" value="Unassembled WGS sequence"/>
</dbReference>
<evidence type="ECO:0000313" key="2">
    <source>
        <dbReference type="EMBL" id="KAF2176766.1"/>
    </source>
</evidence>
<name>A0A6A6DGQ1_9PEZI</name>